<organism evidence="4">
    <name type="scientific">uncultured Woeseiaceae bacterium</name>
    <dbReference type="NCBI Taxonomy" id="1983305"/>
    <lineage>
        <taxon>Bacteria</taxon>
        <taxon>Pseudomonadati</taxon>
        <taxon>Pseudomonadota</taxon>
        <taxon>Gammaproteobacteria</taxon>
        <taxon>Woeseiales</taxon>
        <taxon>Woeseiaceae</taxon>
        <taxon>environmental samples</taxon>
    </lineage>
</organism>
<dbReference type="EMBL" id="LR633966">
    <property type="protein sequence ID" value="VUX54920.1"/>
    <property type="molecule type" value="Genomic_DNA"/>
</dbReference>
<feature type="signal peptide" evidence="2">
    <location>
        <begin position="1"/>
        <end position="26"/>
    </location>
</feature>
<feature type="domain" description="Porin" evidence="3">
    <location>
        <begin position="273"/>
        <end position="422"/>
    </location>
</feature>
<protein>
    <submittedName>
        <fullName evidence="4">Phosphate-selective porin O and P</fullName>
    </submittedName>
</protein>
<reference evidence="4" key="1">
    <citation type="submission" date="2019-07" db="EMBL/GenBank/DDBJ databases">
        <authorList>
            <person name="Weber M."/>
            <person name="Kostadinov I."/>
            <person name="Kostadinov D I."/>
        </authorList>
    </citation>
    <scope>NUCLEOTIDE SEQUENCE</scope>
    <source>
        <strain evidence="4">Gfbio:sag-sample-b02:053724c1-46a9-4a36-b237-ea2bf867836b</strain>
    </source>
</reference>
<name>A0A7D9D211_9GAMM</name>
<sequence>MNMSRRRSAVAASLATFLLAATTVSAQTDTSRIDELEAKAAAMVQQLAELRAELDEAKDANASEDIQALRTDVAAASQAARRASKSASEWKNTSSVSHLAGYGSAGYINTDNGSDAFVGNFNPIFHFQYKDRVLWESELEFEIGEDGETEIALEYSTIDFFLNDNLIFLAGKFISPLGNFRQNIHPSWINKLPSAPPGFGHDGAAPLAEIGFQLRGGAGVGERSKVTYAAYVGMGPKLEGEDGEVHGIDTDGFAGDSDGEKVFGGRLSFLPIPKFEIGLSGAFGDVAVVEDDGVEVEDDPLRDYNVLGIDASYQWRNFDFRAEYIQQDVADSEQSVAPEGGTWETWYTQGAYKFGQGKWEGVLRYTDYSSPHASKSQEQWALGLNYLLSPNAMIKLGYEINDGLVGETTDDDRWLLQIAYGY</sequence>
<dbReference type="Pfam" id="PF13609">
    <property type="entry name" value="Porin_4"/>
    <property type="match status" value="1"/>
</dbReference>
<evidence type="ECO:0000256" key="2">
    <source>
        <dbReference type="SAM" id="SignalP"/>
    </source>
</evidence>
<gene>
    <name evidence="4" type="ORF">JTBB02_V1_30018</name>
</gene>
<keyword evidence="2" id="KW-0732">Signal</keyword>
<proteinExistence type="predicted"/>
<accession>A0A7D9D211</accession>
<dbReference type="AlphaFoldDB" id="A0A7D9D211"/>
<evidence type="ECO:0000313" key="4">
    <source>
        <dbReference type="EMBL" id="VUX54920.1"/>
    </source>
</evidence>
<dbReference type="Gene3D" id="2.40.160.10">
    <property type="entry name" value="Porin"/>
    <property type="match status" value="1"/>
</dbReference>
<dbReference type="SUPFAM" id="SSF56935">
    <property type="entry name" value="Porins"/>
    <property type="match status" value="1"/>
</dbReference>
<dbReference type="InterPro" id="IPR023614">
    <property type="entry name" value="Porin_dom_sf"/>
</dbReference>
<evidence type="ECO:0000259" key="3">
    <source>
        <dbReference type="Pfam" id="PF13609"/>
    </source>
</evidence>
<keyword evidence="1" id="KW-0175">Coiled coil</keyword>
<evidence type="ECO:0000256" key="1">
    <source>
        <dbReference type="SAM" id="Coils"/>
    </source>
</evidence>
<feature type="coiled-coil region" evidence="1">
    <location>
        <begin position="33"/>
        <end position="67"/>
    </location>
</feature>
<dbReference type="GO" id="GO:0015288">
    <property type="term" value="F:porin activity"/>
    <property type="evidence" value="ECO:0007669"/>
    <property type="project" value="InterPro"/>
</dbReference>
<dbReference type="InterPro" id="IPR033900">
    <property type="entry name" value="Gram_neg_porin_domain"/>
</dbReference>
<feature type="chain" id="PRO_5027723646" evidence="2">
    <location>
        <begin position="27"/>
        <end position="422"/>
    </location>
</feature>
<dbReference type="GO" id="GO:0016020">
    <property type="term" value="C:membrane"/>
    <property type="evidence" value="ECO:0007669"/>
    <property type="project" value="InterPro"/>
</dbReference>